<dbReference type="PROSITE" id="PS50297">
    <property type="entry name" value="ANK_REP_REGION"/>
    <property type="match status" value="1"/>
</dbReference>
<dbReference type="InterPro" id="IPR002110">
    <property type="entry name" value="Ankyrin_rpt"/>
</dbReference>
<dbReference type="InterPro" id="IPR036770">
    <property type="entry name" value="Ankyrin_rpt-contain_sf"/>
</dbReference>
<evidence type="ECO:0000313" key="5">
    <source>
        <dbReference type="Proteomes" id="UP000254554"/>
    </source>
</evidence>
<organism evidence="4 5">
    <name type="scientific">Fluoribacter dumoffii</name>
    <dbReference type="NCBI Taxonomy" id="463"/>
    <lineage>
        <taxon>Bacteria</taxon>
        <taxon>Pseudomonadati</taxon>
        <taxon>Pseudomonadota</taxon>
        <taxon>Gammaproteobacteria</taxon>
        <taxon>Legionellales</taxon>
        <taxon>Legionellaceae</taxon>
        <taxon>Fluoribacter</taxon>
    </lineage>
</organism>
<dbReference type="PROSITE" id="PS50088">
    <property type="entry name" value="ANK_REPEAT"/>
    <property type="match status" value="2"/>
</dbReference>
<evidence type="ECO:0000256" key="1">
    <source>
        <dbReference type="ARBA" id="ARBA00022737"/>
    </source>
</evidence>
<evidence type="ECO:0000256" key="3">
    <source>
        <dbReference type="PROSITE-ProRule" id="PRU00023"/>
    </source>
</evidence>
<sequence>MIYVLYLLLSISLLITLYQLKPHIFNPLASLLFFTPRRNALEHEDLLTLFDKFNYEHGDGVCHGFTLTWALETAHGLDEQFYSRLNLIKNKKERLPHTLTAISEKIKSSQTLSTKEYKLNEIKPFLESICLAQSPDDYTEIYAQMVQQSNIDLIYKMIQLNLCRKQNSVKNLFNKTIGLLSPRHVNEFLHQLNNLLATKNKVAVVCSSEEHTVGFKKHKSNTWLFIDINHLYEQSREYPYQLLTSEELVPILYQSLFESSKQLLFHCAFIAKTGQRKLTQYLQELDKLYPVHAKNLPISNCRGYGLLALAVQNDDRNTVREILRLHKKASVISLLELEHALFYAAACNRAHIMKQLLKLPQISPNMSCDKKGNTPLAIACKYGNEATVHILLREGGIEVNAKNIKAETPLMLACKSFYTQKCPSLFERLLAAGANTNLSNIDEKTAYEIALAHNNQTALNVLQLYQPPKLQNLAAAADRCHPEIKSTSASTPSFLSYSFLKRGKQSIIRLAQEDDCKQAESQKLAEAQTELRYF</sequence>
<proteinExistence type="predicted"/>
<feature type="repeat" description="ANK" evidence="3">
    <location>
        <begin position="405"/>
        <end position="441"/>
    </location>
</feature>
<dbReference type="PANTHER" id="PTHR24198:SF165">
    <property type="entry name" value="ANKYRIN REPEAT-CONTAINING PROTEIN-RELATED"/>
    <property type="match status" value="1"/>
</dbReference>
<dbReference type="SUPFAM" id="SSF48403">
    <property type="entry name" value="Ankyrin repeat"/>
    <property type="match status" value="1"/>
</dbReference>
<dbReference type="Pfam" id="PF12796">
    <property type="entry name" value="Ank_2"/>
    <property type="match status" value="1"/>
</dbReference>
<protein>
    <submittedName>
        <fullName evidence="4">Ankyrin repeat</fullName>
    </submittedName>
</protein>
<name>A0A377GE82_9GAMM</name>
<feature type="repeat" description="ANK" evidence="3">
    <location>
        <begin position="371"/>
        <end position="404"/>
    </location>
</feature>
<dbReference type="Gene3D" id="1.25.40.20">
    <property type="entry name" value="Ankyrin repeat-containing domain"/>
    <property type="match status" value="1"/>
</dbReference>
<dbReference type="GO" id="GO:0005737">
    <property type="term" value="C:cytoplasm"/>
    <property type="evidence" value="ECO:0007669"/>
    <property type="project" value="TreeGrafter"/>
</dbReference>
<reference evidence="4 5" key="1">
    <citation type="submission" date="2018-06" db="EMBL/GenBank/DDBJ databases">
        <authorList>
            <consortium name="Pathogen Informatics"/>
            <person name="Doyle S."/>
        </authorList>
    </citation>
    <scope>NUCLEOTIDE SEQUENCE [LARGE SCALE GENOMIC DNA]</scope>
    <source>
        <strain evidence="4 5">NCTC11370</strain>
    </source>
</reference>
<dbReference type="GeneID" id="93293869"/>
<keyword evidence="5" id="KW-1185">Reference proteome</keyword>
<dbReference type="STRING" id="1094715.GCA_000236165_02968"/>
<dbReference type="NCBIfam" id="NF043022">
    <property type="entry name" value="T4SS_AnkG"/>
    <property type="match status" value="1"/>
</dbReference>
<evidence type="ECO:0000256" key="2">
    <source>
        <dbReference type="ARBA" id="ARBA00023043"/>
    </source>
</evidence>
<dbReference type="PANTHER" id="PTHR24198">
    <property type="entry name" value="ANKYRIN REPEAT AND PROTEIN KINASE DOMAIN-CONTAINING PROTEIN"/>
    <property type="match status" value="1"/>
</dbReference>
<gene>
    <name evidence="4" type="ORF">NCTC11370_02982</name>
</gene>
<dbReference type="AlphaFoldDB" id="A0A377GE82"/>
<dbReference type="Proteomes" id="UP000254554">
    <property type="component" value="Unassembled WGS sequence"/>
</dbReference>
<dbReference type="RefSeq" id="WP_010655000.1">
    <property type="nucleotide sequence ID" value="NZ_UGGT01000001.1"/>
</dbReference>
<accession>A0A377GE82</accession>
<keyword evidence="2 3" id="KW-0040">ANK repeat</keyword>
<dbReference type="EMBL" id="UGGT01000001">
    <property type="protein sequence ID" value="STO22880.1"/>
    <property type="molecule type" value="Genomic_DNA"/>
</dbReference>
<keyword evidence="1" id="KW-0677">Repeat</keyword>
<dbReference type="OrthoDB" id="5653232at2"/>
<dbReference type="SMART" id="SM00248">
    <property type="entry name" value="ANK"/>
    <property type="match status" value="4"/>
</dbReference>
<evidence type="ECO:0000313" key="4">
    <source>
        <dbReference type="EMBL" id="STO22880.1"/>
    </source>
</evidence>